<comment type="subcellular location">
    <subcellularLocation>
        <location evidence="1">Cytoplasm</location>
    </subcellularLocation>
</comment>
<proteinExistence type="inferred from homology"/>
<dbReference type="eggNOG" id="COG0542">
    <property type="taxonomic scope" value="Bacteria"/>
</dbReference>
<dbReference type="CDD" id="cd19499">
    <property type="entry name" value="RecA-like_ClpB_Hsp104-like"/>
    <property type="match status" value="1"/>
</dbReference>
<sequence>MKLTKLTEGAQDALKAAQTRAMRFGHTEVDGEHLLAALVEQPDGLVPRLMVASGGTPPALTGAVETELERRPRVSGPGVRPGVRPGEVYMTQRLSRALDAAERETHRLGDEYISVEHLLLALLEEGPTTPAGRILHEQGLTRERLLIALTRVRGDRRIISASPTATDDALEKYGRDLVVDARNGRLDPLIGRDAEIRRVIQILSRRTKNNPVLLGDPGVGKTAIVEGLADRIFRGDVPDSLRNRRVFQLDLGALAAGTAHRGAFEERLKAVMAQVTASEGRILLFVDELHAVLGAGAAEGKTDAGNVLKPLLIRGDLHLIGTTTLEEYRRQIESDPAFARRFQTVIINEPSVADTISILRGLRGRLEIFHGVRIADAALVSAAVLSHRYISDRFLPDKAIDLVDEAGAMLRTDIDSMPTGLDEITRRVVRLEIEEAALAQESDPASIARLDQLRGELADVRAAANTMRARWEAERQAIRRVRGLREEIEQARRRAEDAERAHDLGTAAELRHTRLPELDRRLADESERLTPQRGGHRLLREMVTADEIADLVSRWTGIPVARLLEREREKLRRLDQVLRARVVGQDEAVRLVADTVLRARAGIGNPRRPIGSFLFLGPMGIGKTELARALATALFDSEDSLIRIDLGEYQERHSVGRLLGAPPGQTGLVEGGQLTEAVRRKPYAVVLFDEIEKAHADVLNILLQVLSDGRLTDARGRTVDFRGTVVILTSGVGSERLTGGPDAEGTAGPEVRVRITADLRRAFRPEFLHQLDEVVLFSPLTLPEIERIVDLLVDDLRARLADRRITLDITEPARMFIARQGYDPVHGARPLRRYLQREVETRIGREMIAGEVDDGSAVVVDLAGDTLTVRHGRSGTLSGR</sequence>
<evidence type="ECO:0000256" key="7">
    <source>
        <dbReference type="ARBA" id="ARBA00023054"/>
    </source>
</evidence>
<dbReference type="InterPro" id="IPR003593">
    <property type="entry name" value="AAA+_ATPase"/>
</dbReference>
<dbReference type="InterPro" id="IPR018368">
    <property type="entry name" value="ClpA/B_CS1"/>
</dbReference>
<dbReference type="Gene3D" id="3.40.50.300">
    <property type="entry name" value="P-loop containing nucleotide triphosphate hydrolases"/>
    <property type="match status" value="3"/>
</dbReference>
<feature type="domain" description="Clp R" evidence="12">
    <location>
        <begin position="3"/>
        <end position="155"/>
    </location>
</feature>
<dbReference type="Pfam" id="PF02861">
    <property type="entry name" value="Clp_N"/>
    <property type="match status" value="1"/>
</dbReference>
<dbReference type="Pfam" id="PF00004">
    <property type="entry name" value="AAA"/>
    <property type="match status" value="1"/>
</dbReference>
<evidence type="ECO:0000256" key="10">
    <source>
        <dbReference type="PROSITE-ProRule" id="PRU01251"/>
    </source>
</evidence>
<keyword evidence="14" id="KW-1185">Reference proteome</keyword>
<comment type="subunit">
    <text evidence="9">Homohexamer. The oligomerization is ATP-dependent.</text>
</comment>
<dbReference type="InterPro" id="IPR019489">
    <property type="entry name" value="Clp_ATPase_C"/>
</dbReference>
<dbReference type="SMART" id="SM00382">
    <property type="entry name" value="AAA"/>
    <property type="match status" value="2"/>
</dbReference>
<dbReference type="InterPro" id="IPR001270">
    <property type="entry name" value="ClpA/B"/>
</dbReference>
<dbReference type="SMART" id="SM01086">
    <property type="entry name" value="ClpB_D2-small"/>
    <property type="match status" value="1"/>
</dbReference>
<dbReference type="Pfam" id="PF17871">
    <property type="entry name" value="AAA_lid_9"/>
    <property type="match status" value="1"/>
</dbReference>
<dbReference type="SUPFAM" id="SSF81923">
    <property type="entry name" value="Double Clp-N motif"/>
    <property type="match status" value="1"/>
</dbReference>
<evidence type="ECO:0000256" key="4">
    <source>
        <dbReference type="ARBA" id="ARBA00022741"/>
    </source>
</evidence>
<evidence type="ECO:0000313" key="13">
    <source>
        <dbReference type="EMBL" id="ABD12147.1"/>
    </source>
</evidence>
<dbReference type="Proteomes" id="UP000001937">
    <property type="component" value="Chromosome"/>
</dbReference>
<dbReference type="SUPFAM" id="SSF52540">
    <property type="entry name" value="P-loop containing nucleoside triphosphate hydrolases"/>
    <property type="match status" value="2"/>
</dbReference>
<dbReference type="InterPro" id="IPR050130">
    <property type="entry name" value="ClpA_ClpB"/>
</dbReference>
<dbReference type="InterPro" id="IPR036628">
    <property type="entry name" value="Clp_N_dom_sf"/>
</dbReference>
<dbReference type="AlphaFoldDB" id="Q2J995"/>
<dbReference type="InterPro" id="IPR027417">
    <property type="entry name" value="P-loop_NTPase"/>
</dbReference>
<feature type="coiled-coil region" evidence="11">
    <location>
        <begin position="421"/>
        <end position="501"/>
    </location>
</feature>
<dbReference type="GO" id="GO:0005737">
    <property type="term" value="C:cytoplasm"/>
    <property type="evidence" value="ECO:0007669"/>
    <property type="project" value="UniProtKB-SubCell"/>
</dbReference>
<keyword evidence="8" id="KW-0143">Chaperone</keyword>
<dbReference type="STRING" id="106370.Francci3_2789"/>
<dbReference type="PANTHER" id="PTHR11638:SF18">
    <property type="entry name" value="HEAT SHOCK PROTEIN 104"/>
    <property type="match status" value="1"/>
</dbReference>
<dbReference type="PhylomeDB" id="Q2J995"/>
<keyword evidence="4" id="KW-0547">Nucleotide-binding</keyword>
<gene>
    <name evidence="13" type="ordered locus">Francci3_2789</name>
</gene>
<dbReference type="InterPro" id="IPR003959">
    <property type="entry name" value="ATPase_AAA_core"/>
</dbReference>
<accession>Q2J995</accession>
<dbReference type="PANTHER" id="PTHR11638">
    <property type="entry name" value="ATP-DEPENDENT CLP PROTEASE"/>
    <property type="match status" value="1"/>
</dbReference>
<keyword evidence="6" id="KW-0346">Stress response</keyword>
<dbReference type="FunFam" id="3.40.50.300:FF:000025">
    <property type="entry name" value="ATP-dependent Clp protease subunit"/>
    <property type="match status" value="1"/>
</dbReference>
<dbReference type="KEGG" id="fra:Francci3_2789"/>
<dbReference type="OrthoDB" id="9803641at2"/>
<evidence type="ECO:0000259" key="12">
    <source>
        <dbReference type="PROSITE" id="PS51903"/>
    </source>
</evidence>
<evidence type="ECO:0000256" key="6">
    <source>
        <dbReference type="ARBA" id="ARBA00023016"/>
    </source>
</evidence>
<dbReference type="Pfam" id="PF07724">
    <property type="entry name" value="AAA_2"/>
    <property type="match status" value="1"/>
</dbReference>
<dbReference type="PRINTS" id="PR00300">
    <property type="entry name" value="CLPPROTEASEA"/>
</dbReference>
<evidence type="ECO:0000256" key="11">
    <source>
        <dbReference type="SAM" id="Coils"/>
    </source>
</evidence>
<keyword evidence="3 10" id="KW-0677">Repeat</keyword>
<reference evidence="13 14" key="1">
    <citation type="journal article" date="2007" name="Genome Res.">
        <title>Genome characteristics of facultatively symbiotic Frankia sp. strains reflect host range and host plant biogeography.</title>
        <authorList>
            <person name="Normand P."/>
            <person name="Lapierre P."/>
            <person name="Tisa L.S."/>
            <person name="Gogarten J.P."/>
            <person name="Alloisio N."/>
            <person name="Bagnarol E."/>
            <person name="Bassi C.A."/>
            <person name="Berry A.M."/>
            <person name="Bickhart D.M."/>
            <person name="Choisne N."/>
            <person name="Couloux A."/>
            <person name="Cournoyer B."/>
            <person name="Cruveiller S."/>
            <person name="Daubin V."/>
            <person name="Demange N."/>
            <person name="Francino M.P."/>
            <person name="Goltsman E."/>
            <person name="Huang Y."/>
            <person name="Kopp O.R."/>
            <person name="Labarre L."/>
            <person name="Lapidus A."/>
            <person name="Lavire C."/>
            <person name="Marechal J."/>
            <person name="Martinez M."/>
            <person name="Mastronunzio J.E."/>
            <person name="Mullin B.C."/>
            <person name="Niemann J."/>
            <person name="Pujic P."/>
            <person name="Rawnsley T."/>
            <person name="Rouy Z."/>
            <person name="Schenowitz C."/>
            <person name="Sellstedt A."/>
            <person name="Tavares F."/>
            <person name="Tomkins J.P."/>
            <person name="Vallenet D."/>
            <person name="Valverde C."/>
            <person name="Wall L.G."/>
            <person name="Wang Y."/>
            <person name="Medigue C."/>
            <person name="Benson D.R."/>
        </authorList>
    </citation>
    <scope>NUCLEOTIDE SEQUENCE [LARGE SCALE GENOMIC DNA]</scope>
    <source>
        <strain evidence="14">DSM 45818 / CECT 9043 / CcI3</strain>
    </source>
</reference>
<dbReference type="GO" id="GO:0034605">
    <property type="term" value="P:cellular response to heat"/>
    <property type="evidence" value="ECO:0007669"/>
    <property type="project" value="TreeGrafter"/>
</dbReference>
<dbReference type="InterPro" id="IPR041546">
    <property type="entry name" value="ClpA/ClpB_AAA_lid"/>
</dbReference>
<evidence type="ECO:0000313" key="14">
    <source>
        <dbReference type="Proteomes" id="UP000001937"/>
    </source>
</evidence>
<dbReference type="EMBL" id="CP000249">
    <property type="protein sequence ID" value="ABD12147.1"/>
    <property type="molecule type" value="Genomic_DNA"/>
</dbReference>
<dbReference type="RefSeq" id="WP_011437177.1">
    <property type="nucleotide sequence ID" value="NC_007777.1"/>
</dbReference>
<dbReference type="Pfam" id="PF10431">
    <property type="entry name" value="ClpB_D2-small"/>
    <property type="match status" value="1"/>
</dbReference>
<dbReference type="PROSITE" id="PS00870">
    <property type="entry name" value="CLPAB_1"/>
    <property type="match status" value="1"/>
</dbReference>
<keyword evidence="5" id="KW-0067">ATP-binding</keyword>
<organism evidence="13 14">
    <name type="scientific">Frankia casuarinae (strain DSM 45818 / CECT 9043 / HFP020203 / CcI3)</name>
    <dbReference type="NCBI Taxonomy" id="106370"/>
    <lineage>
        <taxon>Bacteria</taxon>
        <taxon>Bacillati</taxon>
        <taxon>Actinomycetota</taxon>
        <taxon>Actinomycetes</taxon>
        <taxon>Frankiales</taxon>
        <taxon>Frankiaceae</taxon>
        <taxon>Frankia</taxon>
    </lineage>
</organism>
<dbReference type="GO" id="GO:0005524">
    <property type="term" value="F:ATP binding"/>
    <property type="evidence" value="ECO:0007669"/>
    <property type="project" value="UniProtKB-KW"/>
</dbReference>
<comment type="similarity">
    <text evidence="2">Belongs to the ClpA/ClpB family.</text>
</comment>
<dbReference type="HOGENOM" id="CLU_005070_4_0_11"/>
<evidence type="ECO:0000256" key="3">
    <source>
        <dbReference type="ARBA" id="ARBA00022737"/>
    </source>
</evidence>
<evidence type="ECO:0000256" key="2">
    <source>
        <dbReference type="ARBA" id="ARBA00008675"/>
    </source>
</evidence>
<evidence type="ECO:0000256" key="5">
    <source>
        <dbReference type="ARBA" id="ARBA00022840"/>
    </source>
</evidence>
<dbReference type="InterPro" id="IPR004176">
    <property type="entry name" value="Clp_R_N"/>
</dbReference>
<evidence type="ECO:0000256" key="9">
    <source>
        <dbReference type="ARBA" id="ARBA00026057"/>
    </source>
</evidence>
<name>Q2J995_FRACC</name>
<evidence type="ECO:0000256" key="1">
    <source>
        <dbReference type="ARBA" id="ARBA00004496"/>
    </source>
</evidence>
<dbReference type="FunFam" id="3.40.50.300:FF:000120">
    <property type="entry name" value="ATP-dependent chaperone ClpB"/>
    <property type="match status" value="1"/>
</dbReference>
<protein>
    <submittedName>
        <fullName evidence="13">ATPase AAA-2</fullName>
    </submittedName>
</protein>
<dbReference type="GO" id="GO:0016887">
    <property type="term" value="F:ATP hydrolysis activity"/>
    <property type="evidence" value="ECO:0007669"/>
    <property type="project" value="InterPro"/>
</dbReference>
<dbReference type="CDD" id="cd00009">
    <property type="entry name" value="AAA"/>
    <property type="match status" value="1"/>
</dbReference>
<dbReference type="Gene3D" id="1.10.1780.10">
    <property type="entry name" value="Clp, N-terminal domain"/>
    <property type="match status" value="1"/>
</dbReference>
<evidence type="ECO:0000256" key="8">
    <source>
        <dbReference type="ARBA" id="ARBA00023186"/>
    </source>
</evidence>
<keyword evidence="7 11" id="KW-0175">Coiled coil</keyword>
<dbReference type="FunFam" id="3.40.50.300:FF:000010">
    <property type="entry name" value="Chaperone clpB 1, putative"/>
    <property type="match status" value="1"/>
</dbReference>
<dbReference type="PROSITE" id="PS51903">
    <property type="entry name" value="CLP_R"/>
    <property type="match status" value="1"/>
</dbReference>
<dbReference type="Gene3D" id="1.10.8.60">
    <property type="match status" value="1"/>
</dbReference>